<dbReference type="CDD" id="cd16935">
    <property type="entry name" value="HATPase_AgrC-ComD-like"/>
    <property type="match status" value="1"/>
</dbReference>
<evidence type="ECO:0000313" key="7">
    <source>
        <dbReference type="Proteomes" id="UP000234384"/>
    </source>
</evidence>
<dbReference type="GO" id="GO:0042802">
    <property type="term" value="F:identical protein binding"/>
    <property type="evidence" value="ECO:0007669"/>
    <property type="project" value="TreeGrafter"/>
</dbReference>
<comment type="caution">
    <text evidence="6">The sequence shown here is derived from an EMBL/GenBank/DDBJ whole genome shotgun (WGS) entry which is preliminary data.</text>
</comment>
<protein>
    <submittedName>
        <fullName evidence="6">ATP-binding protein</fullName>
    </submittedName>
</protein>
<dbReference type="InterPro" id="IPR016120">
    <property type="entry name" value="Sig_transdc_His_kin_SpoOB"/>
</dbReference>
<dbReference type="EMBL" id="PKHE01000007">
    <property type="protein sequence ID" value="PKY89485.1"/>
    <property type="molecule type" value="Genomic_DNA"/>
</dbReference>
<name>A0A2I1K1Q8_9LACT</name>
<dbReference type="Gene3D" id="1.10.287.130">
    <property type="match status" value="1"/>
</dbReference>
<evidence type="ECO:0000256" key="1">
    <source>
        <dbReference type="ARBA" id="ARBA00022553"/>
    </source>
</evidence>
<dbReference type="GO" id="GO:0000155">
    <property type="term" value="F:phosphorelay sensor kinase activity"/>
    <property type="evidence" value="ECO:0007669"/>
    <property type="project" value="InterPro"/>
</dbReference>
<keyword evidence="6" id="KW-0547">Nucleotide-binding</keyword>
<sequence length="232" mass="26283">MNRVILVSLGILVLGMGYIIWRLVIKLQTVKIQQQELDEYVVEVEAIYDRLRGIRHDYRNHLQVIDAYANQSDLTALRDYLKLLTNELNQVDTLIRTGNTLMDALVNTKLTRAVSAGVEVKAEAIAPDKLNIPSTDLAIILGNLLNNAIEATQKQQGGARIRLYIAPIKNNLYISMMNTMDHAPLPWYRSLKRPNRQGYGLRRIDAAVQANHGIVNRQWEEGVFVTEVTLPL</sequence>
<dbReference type="AlphaFoldDB" id="A0A2I1K1Q8"/>
<accession>A0A2I1K1Q8</accession>
<reference evidence="6 7" key="1">
    <citation type="submission" date="2017-12" db="EMBL/GenBank/DDBJ databases">
        <title>Phylogenetic diversity of female urinary microbiome.</title>
        <authorList>
            <person name="Thomas-White K."/>
            <person name="Wolfe A.J."/>
        </authorList>
    </citation>
    <scope>NUCLEOTIDE SEQUENCE [LARGE SCALE GENOMIC DNA]</scope>
    <source>
        <strain evidence="6 7">UMB0898</strain>
    </source>
</reference>
<dbReference type="SUPFAM" id="SSF55874">
    <property type="entry name" value="ATPase domain of HSP90 chaperone/DNA topoisomerase II/histidine kinase"/>
    <property type="match status" value="1"/>
</dbReference>
<evidence type="ECO:0000313" key="6">
    <source>
        <dbReference type="EMBL" id="PKY89485.1"/>
    </source>
</evidence>
<keyword evidence="6" id="KW-0067">ATP-binding</keyword>
<keyword evidence="1" id="KW-0597">Phosphoprotein</keyword>
<dbReference type="PANTHER" id="PTHR40448:SF1">
    <property type="entry name" value="TWO-COMPONENT SENSOR HISTIDINE KINASE"/>
    <property type="match status" value="1"/>
</dbReference>
<dbReference type="GO" id="GO:0005524">
    <property type="term" value="F:ATP binding"/>
    <property type="evidence" value="ECO:0007669"/>
    <property type="project" value="UniProtKB-KW"/>
</dbReference>
<organism evidence="6 7">
    <name type="scientific">Falseniella ignava</name>
    <dbReference type="NCBI Taxonomy" id="137730"/>
    <lineage>
        <taxon>Bacteria</taxon>
        <taxon>Bacillati</taxon>
        <taxon>Bacillota</taxon>
        <taxon>Bacilli</taxon>
        <taxon>Lactobacillales</taxon>
        <taxon>Aerococcaceae</taxon>
        <taxon>Falseniella</taxon>
    </lineage>
</organism>
<dbReference type="Gene3D" id="3.30.565.10">
    <property type="entry name" value="Histidine kinase-like ATPase, C-terminal domain"/>
    <property type="match status" value="1"/>
</dbReference>
<dbReference type="InterPro" id="IPR032834">
    <property type="entry name" value="NatK-like_C"/>
</dbReference>
<dbReference type="RefSeq" id="WP_101954129.1">
    <property type="nucleotide sequence ID" value="NZ_PKHE01000007.1"/>
</dbReference>
<dbReference type="PANTHER" id="PTHR40448">
    <property type="entry name" value="TWO-COMPONENT SENSOR HISTIDINE KINASE"/>
    <property type="match status" value="1"/>
</dbReference>
<evidence type="ECO:0000259" key="5">
    <source>
        <dbReference type="Pfam" id="PF14689"/>
    </source>
</evidence>
<dbReference type="Pfam" id="PF14689">
    <property type="entry name" value="SPOB_a"/>
    <property type="match status" value="1"/>
</dbReference>
<keyword evidence="2" id="KW-0808">Transferase</keyword>
<dbReference type="Pfam" id="PF14501">
    <property type="entry name" value="HATPase_c_5"/>
    <property type="match status" value="1"/>
</dbReference>
<evidence type="ECO:0000256" key="3">
    <source>
        <dbReference type="ARBA" id="ARBA00022777"/>
    </source>
</evidence>
<dbReference type="InterPro" id="IPR036890">
    <property type="entry name" value="HATPase_C_sf"/>
</dbReference>
<keyword evidence="3" id="KW-0418">Kinase</keyword>
<dbReference type="InterPro" id="IPR039506">
    <property type="entry name" value="SPOB_a"/>
</dbReference>
<evidence type="ECO:0000259" key="4">
    <source>
        <dbReference type="Pfam" id="PF14501"/>
    </source>
</evidence>
<proteinExistence type="predicted"/>
<dbReference type="OrthoDB" id="1652078at2"/>
<gene>
    <name evidence="6" type="ORF">CYJ57_03735</name>
</gene>
<feature type="domain" description="Sensor histidine kinase NatK-like C-terminal" evidence="4">
    <location>
        <begin position="135"/>
        <end position="231"/>
    </location>
</feature>
<dbReference type="SUPFAM" id="SSF55890">
    <property type="entry name" value="Sporulation response regulatory protein Spo0B"/>
    <property type="match status" value="1"/>
</dbReference>
<dbReference type="Proteomes" id="UP000234384">
    <property type="component" value="Unassembled WGS sequence"/>
</dbReference>
<feature type="domain" description="SpoOB alpha-helical" evidence="5">
    <location>
        <begin position="39"/>
        <end position="95"/>
    </location>
</feature>
<evidence type="ECO:0000256" key="2">
    <source>
        <dbReference type="ARBA" id="ARBA00022679"/>
    </source>
</evidence>